<gene>
    <name evidence="1" type="ORF">NB231_11114</name>
</gene>
<protein>
    <submittedName>
        <fullName evidence="1">Possible streptogramin lyase, gluconolactonase family protein</fullName>
    </submittedName>
</protein>
<keyword evidence="2" id="KW-1185">Reference proteome</keyword>
<dbReference type="eggNOG" id="COG4257">
    <property type="taxonomic scope" value="Bacteria"/>
</dbReference>
<dbReference type="Gene3D" id="2.130.10.10">
    <property type="entry name" value="YVTN repeat-like/Quinoprotein amine dehydrogenase"/>
    <property type="match status" value="1"/>
</dbReference>
<dbReference type="PANTHER" id="PTHR40274">
    <property type="entry name" value="VIRGINIAMYCIN B LYASE"/>
    <property type="match status" value="1"/>
</dbReference>
<keyword evidence="1" id="KW-0456">Lyase</keyword>
<sequence length="182" mass="20488">MLQITQPRGDRLLSVPTKQARPYGIISDPQGRPWVALLGTNKLASVDPETMKLTEIDLPRMDARPRRVARTSDGQIWYVDYAESYLGSYDPNTKKIREWQTPGGRSGPYAMTADDKNRIWFVETIPHPNQLIGFNPATGQFLSQSNIPSGGGSVRHMVFDPQTNTIWFGTDTQRMGRARLPD</sequence>
<evidence type="ECO:0000313" key="2">
    <source>
        <dbReference type="Proteomes" id="UP000003374"/>
    </source>
</evidence>
<dbReference type="SUPFAM" id="SSF101898">
    <property type="entry name" value="NHL repeat"/>
    <property type="match status" value="1"/>
</dbReference>
<dbReference type="GO" id="GO:0016829">
    <property type="term" value="F:lyase activity"/>
    <property type="evidence" value="ECO:0007669"/>
    <property type="project" value="UniProtKB-KW"/>
</dbReference>
<dbReference type="InterPro" id="IPR051344">
    <property type="entry name" value="Vgb"/>
</dbReference>
<organism evidence="1 2">
    <name type="scientific">Nitrococcus mobilis Nb-231</name>
    <dbReference type="NCBI Taxonomy" id="314278"/>
    <lineage>
        <taxon>Bacteria</taxon>
        <taxon>Pseudomonadati</taxon>
        <taxon>Pseudomonadota</taxon>
        <taxon>Gammaproteobacteria</taxon>
        <taxon>Chromatiales</taxon>
        <taxon>Ectothiorhodospiraceae</taxon>
        <taxon>Nitrococcus</taxon>
    </lineage>
</organism>
<dbReference type="PANTHER" id="PTHR40274:SF3">
    <property type="entry name" value="VIRGINIAMYCIN B LYASE"/>
    <property type="match status" value="1"/>
</dbReference>
<dbReference type="InterPro" id="IPR015943">
    <property type="entry name" value="WD40/YVTN_repeat-like_dom_sf"/>
</dbReference>
<dbReference type="EMBL" id="AAOF01000016">
    <property type="protein sequence ID" value="EAR20822.1"/>
    <property type="molecule type" value="Genomic_DNA"/>
</dbReference>
<accession>A4BU01</accession>
<dbReference type="HOGENOM" id="CLU_1473616_0_0_6"/>
<name>A4BU01_9GAMM</name>
<evidence type="ECO:0000313" key="1">
    <source>
        <dbReference type="EMBL" id="EAR20822.1"/>
    </source>
</evidence>
<dbReference type="STRING" id="314278.NB231_11114"/>
<dbReference type="Pfam" id="PF24684">
    <property type="entry name" value="Vgb_lyase"/>
    <property type="match status" value="1"/>
</dbReference>
<reference evidence="1 2" key="1">
    <citation type="submission" date="2006-02" db="EMBL/GenBank/DDBJ databases">
        <authorList>
            <person name="Waterbury J."/>
            <person name="Ferriera S."/>
            <person name="Johnson J."/>
            <person name="Kravitz S."/>
            <person name="Halpern A."/>
            <person name="Remington K."/>
            <person name="Beeson K."/>
            <person name="Tran B."/>
            <person name="Rogers Y.-H."/>
            <person name="Friedman R."/>
            <person name="Venter J.C."/>
        </authorList>
    </citation>
    <scope>NUCLEOTIDE SEQUENCE [LARGE SCALE GENOMIC DNA]</scope>
    <source>
        <strain evidence="1 2">Nb-231</strain>
    </source>
</reference>
<comment type="caution">
    <text evidence="1">The sequence shown here is derived from an EMBL/GenBank/DDBJ whole genome shotgun (WGS) entry which is preliminary data.</text>
</comment>
<dbReference type="Proteomes" id="UP000003374">
    <property type="component" value="Unassembled WGS sequence"/>
</dbReference>
<dbReference type="AlphaFoldDB" id="A4BU01"/>
<proteinExistence type="predicted"/>